<dbReference type="GO" id="GO:0016846">
    <property type="term" value="F:carbon-sulfur lyase activity"/>
    <property type="evidence" value="ECO:0007669"/>
    <property type="project" value="InterPro"/>
</dbReference>
<dbReference type="PANTHER" id="PTHR28620:SF1">
    <property type="entry name" value="CENP-V_GFA DOMAIN-CONTAINING PROTEIN"/>
    <property type="match status" value="1"/>
</dbReference>
<evidence type="ECO:0000259" key="4">
    <source>
        <dbReference type="PROSITE" id="PS51891"/>
    </source>
</evidence>
<dbReference type="Gene3D" id="2.170.150.70">
    <property type="match status" value="1"/>
</dbReference>
<dbReference type="EMBL" id="VDGE01000014">
    <property type="protein sequence ID" value="TNC72864.1"/>
    <property type="molecule type" value="Genomic_DNA"/>
</dbReference>
<feature type="domain" description="CENP-V/GFA" evidence="4">
    <location>
        <begin position="8"/>
        <end position="124"/>
    </location>
</feature>
<sequence length="145" mass="16103">MKNTDGKLQGSCHCGSVRFQVRLIDGLKTARRCNCSYCRMRGAIAVSAALQDIEITSGEELLTLYQFHTMQAKHYFCSKCGIYTHHQRRSKPDQFGINVACLEGISPFDFEEVAVNEGRLHPKDKSAGGGPDIAGYLRFFPNTAP</sequence>
<gene>
    <name evidence="5" type="ORF">FHI69_25015</name>
</gene>
<evidence type="ECO:0000256" key="2">
    <source>
        <dbReference type="ARBA" id="ARBA00022723"/>
    </source>
</evidence>
<organism evidence="5 6">
    <name type="scientific">Janthinobacterium lividum</name>
    <dbReference type="NCBI Taxonomy" id="29581"/>
    <lineage>
        <taxon>Bacteria</taxon>
        <taxon>Pseudomonadati</taxon>
        <taxon>Pseudomonadota</taxon>
        <taxon>Betaproteobacteria</taxon>
        <taxon>Burkholderiales</taxon>
        <taxon>Oxalobacteraceae</taxon>
        <taxon>Janthinobacterium</taxon>
    </lineage>
</organism>
<dbReference type="Proteomes" id="UP000305681">
    <property type="component" value="Unassembled WGS sequence"/>
</dbReference>
<evidence type="ECO:0000313" key="5">
    <source>
        <dbReference type="EMBL" id="TNC72864.1"/>
    </source>
</evidence>
<dbReference type="Pfam" id="PF04828">
    <property type="entry name" value="GFA"/>
    <property type="match status" value="1"/>
</dbReference>
<dbReference type="InterPro" id="IPR006913">
    <property type="entry name" value="CENP-V/GFA"/>
</dbReference>
<protein>
    <submittedName>
        <fullName evidence="5">GFA family protein</fullName>
    </submittedName>
</protein>
<dbReference type="PROSITE" id="PS51891">
    <property type="entry name" value="CENP_V_GFA"/>
    <property type="match status" value="1"/>
</dbReference>
<evidence type="ECO:0000313" key="6">
    <source>
        <dbReference type="Proteomes" id="UP000305681"/>
    </source>
</evidence>
<dbReference type="GO" id="GO:0046872">
    <property type="term" value="F:metal ion binding"/>
    <property type="evidence" value="ECO:0007669"/>
    <property type="project" value="UniProtKB-KW"/>
</dbReference>
<comment type="caution">
    <text evidence="5">The sequence shown here is derived from an EMBL/GenBank/DDBJ whole genome shotgun (WGS) entry which is preliminary data.</text>
</comment>
<proteinExistence type="inferred from homology"/>
<dbReference type="PANTHER" id="PTHR28620">
    <property type="entry name" value="CENTROMERE PROTEIN V"/>
    <property type="match status" value="1"/>
</dbReference>
<evidence type="ECO:0000256" key="3">
    <source>
        <dbReference type="ARBA" id="ARBA00022833"/>
    </source>
</evidence>
<dbReference type="RefSeq" id="WP_139092385.1">
    <property type="nucleotide sequence ID" value="NZ_VDGE01000014.1"/>
</dbReference>
<reference evidence="5 6" key="1">
    <citation type="submission" date="2019-06" db="EMBL/GenBank/DDBJ databases">
        <title>Genome sequence of Janthinobacterium lividum UCD_MED1.</title>
        <authorList>
            <person name="De Leon M.E."/>
            <person name="Jospin G."/>
        </authorList>
    </citation>
    <scope>NUCLEOTIDE SEQUENCE [LARGE SCALE GENOMIC DNA]</scope>
    <source>
        <strain evidence="5 6">UCD_MED1</strain>
    </source>
</reference>
<dbReference type="InterPro" id="IPR052355">
    <property type="entry name" value="CENP-V-like"/>
</dbReference>
<comment type="similarity">
    <text evidence="1">Belongs to the Gfa family.</text>
</comment>
<accession>A0A5C4NDJ5</accession>
<dbReference type="SUPFAM" id="SSF51316">
    <property type="entry name" value="Mss4-like"/>
    <property type="match status" value="1"/>
</dbReference>
<dbReference type="AlphaFoldDB" id="A0A5C4NDJ5"/>
<keyword evidence="3" id="KW-0862">Zinc</keyword>
<keyword evidence="2" id="KW-0479">Metal-binding</keyword>
<dbReference type="InterPro" id="IPR011057">
    <property type="entry name" value="Mss4-like_sf"/>
</dbReference>
<evidence type="ECO:0000256" key="1">
    <source>
        <dbReference type="ARBA" id="ARBA00005495"/>
    </source>
</evidence>
<name>A0A5C4NDJ5_9BURK</name>